<dbReference type="Gene3D" id="3.30.160.60">
    <property type="entry name" value="Classic Zinc Finger"/>
    <property type="match status" value="1"/>
</dbReference>
<dbReference type="Pfam" id="PF01612">
    <property type="entry name" value="DNA_pol_A_exo1"/>
    <property type="match status" value="1"/>
</dbReference>
<dbReference type="PANTHER" id="PTHR13620:SF104">
    <property type="entry name" value="EXONUCLEASE 3'-5' DOMAIN-CONTAINING PROTEIN 2"/>
    <property type="match status" value="1"/>
</dbReference>
<dbReference type="SMART" id="SM00355">
    <property type="entry name" value="ZnF_C2H2"/>
    <property type="match status" value="4"/>
</dbReference>
<reference evidence="4" key="2">
    <citation type="journal article" date="2007" name="Science">
        <title>Draft genome sequence of the sexually transmitted pathogen Trichomonas vaginalis.</title>
        <authorList>
            <person name="Carlton J.M."/>
            <person name="Hirt R.P."/>
            <person name="Silva J.C."/>
            <person name="Delcher A.L."/>
            <person name="Schatz M."/>
            <person name="Zhao Q."/>
            <person name="Wortman J.R."/>
            <person name="Bidwell S.L."/>
            <person name="Alsmark U.C.M."/>
            <person name="Besteiro S."/>
            <person name="Sicheritz-Ponten T."/>
            <person name="Noel C.J."/>
            <person name="Dacks J.B."/>
            <person name="Foster P.G."/>
            <person name="Simillion C."/>
            <person name="Van de Peer Y."/>
            <person name="Miranda-Saavedra D."/>
            <person name="Barton G.J."/>
            <person name="Westrop G.D."/>
            <person name="Mueller S."/>
            <person name="Dessi D."/>
            <person name="Fiori P.L."/>
            <person name="Ren Q."/>
            <person name="Paulsen I."/>
            <person name="Zhang H."/>
            <person name="Bastida-Corcuera F.D."/>
            <person name="Simoes-Barbosa A."/>
            <person name="Brown M.T."/>
            <person name="Hayes R.D."/>
            <person name="Mukherjee M."/>
            <person name="Okumura C.Y."/>
            <person name="Schneider R."/>
            <person name="Smith A.J."/>
            <person name="Vanacova S."/>
            <person name="Villalvazo M."/>
            <person name="Haas B.J."/>
            <person name="Pertea M."/>
            <person name="Feldblyum T.V."/>
            <person name="Utterback T.R."/>
            <person name="Shu C.L."/>
            <person name="Osoegawa K."/>
            <person name="de Jong P.J."/>
            <person name="Hrdy I."/>
            <person name="Horvathova L."/>
            <person name="Zubacova Z."/>
            <person name="Dolezal P."/>
            <person name="Malik S.B."/>
            <person name="Logsdon J.M. Jr."/>
            <person name="Henze K."/>
            <person name="Gupta A."/>
            <person name="Wang C.C."/>
            <person name="Dunne R.L."/>
            <person name="Upcroft J.A."/>
            <person name="Upcroft P."/>
            <person name="White O."/>
            <person name="Salzberg S.L."/>
            <person name="Tang P."/>
            <person name="Chiu C.-H."/>
            <person name="Lee Y.-S."/>
            <person name="Embley T.M."/>
            <person name="Coombs G.H."/>
            <person name="Mottram J.C."/>
            <person name="Tachezy J."/>
            <person name="Fraser-Liggett C.M."/>
            <person name="Johnson P.J."/>
        </authorList>
    </citation>
    <scope>NUCLEOTIDE SEQUENCE [LARGE SCALE GENOMIC DNA]</scope>
    <source>
        <strain evidence="4">G3</strain>
    </source>
</reference>
<keyword evidence="2" id="KW-0378">Hydrolase</keyword>
<sequence length="589" mass="68466">MNDTITFTPEIKDLAPFSTIPWNEGEIKKVEFFNEKFVSVQVISIDNPKLEETLNGIIDGKDISVDFEWKPDVPGEDHPFALFQFCTSKGAVIVMNNTDQKNDIIEKFFTENQFFGKGMHSDNKKLMKMFDTTFGIQDVQMTYLEPYQISINFQLMVEELIGSPKALFKDKNISRSDWTVRPLTIKQCLYAVFDVYALYLCYSKLLEIYHKPGVIIKAPEMKTVKGKVQKEKCVIETPVKNIHVRFDTDVPYRGPEIFKEIMDYKNVCKLQDEYGPKFTLINHLTATGHLKGHYCVDCQQSYDDILKHCWVNHCGCISHIYFPIQTPGFLYKIAQEIELSNRKIKVNDDGTATCGICGKVCQRIHMAYSHIRLDHLPLSKDIVPSFVKDLSFGRRLIERRVLLDPPRCNFCDMNFDTVEELKEHHWLEHGQIIAQMWKHRPGCYDDDTFLNSFDLGVKAVNETIYGIMIEGILCCWDCRIGFDSPEELFVHLFHRHAFLCVLNKSDINQNYPFLLPKLPSEFLSTLERFCGDNARVECIVARIFSEKEDYLHCDECNVDMKTKDEVWEHMRDNHLILTFKRGKPVVIED</sequence>
<reference evidence="4" key="1">
    <citation type="submission" date="2006-10" db="EMBL/GenBank/DDBJ databases">
        <authorList>
            <person name="Amadeo P."/>
            <person name="Zhao Q."/>
            <person name="Wortman J."/>
            <person name="Fraser-Liggett C."/>
            <person name="Carlton J."/>
        </authorList>
    </citation>
    <scope>NUCLEOTIDE SEQUENCE</scope>
    <source>
        <strain evidence="4">G3</strain>
    </source>
</reference>
<dbReference type="InterPro" id="IPR051132">
    <property type="entry name" value="3-5_Exonuclease_domain"/>
</dbReference>
<gene>
    <name evidence="4" type="ORF">TVAG_202100</name>
</gene>
<dbReference type="RefSeq" id="XP_001327439.1">
    <property type="nucleotide sequence ID" value="XM_001327404.1"/>
</dbReference>
<evidence type="ECO:0000313" key="4">
    <source>
        <dbReference type="EMBL" id="EAY15216.1"/>
    </source>
</evidence>
<evidence type="ECO:0000256" key="2">
    <source>
        <dbReference type="ARBA" id="ARBA00022801"/>
    </source>
</evidence>
<feature type="domain" description="C2H2-type" evidence="3">
    <location>
        <begin position="408"/>
        <end position="429"/>
    </location>
</feature>
<dbReference type="SMR" id="A2DWN1"/>
<dbReference type="EMBL" id="DS113259">
    <property type="protein sequence ID" value="EAY15216.1"/>
    <property type="molecule type" value="Genomic_DNA"/>
</dbReference>
<evidence type="ECO:0000313" key="5">
    <source>
        <dbReference type="Proteomes" id="UP000001542"/>
    </source>
</evidence>
<dbReference type="VEuPathDB" id="TrichDB:TVAG_202100"/>
<evidence type="ECO:0000259" key="3">
    <source>
        <dbReference type="PROSITE" id="PS00028"/>
    </source>
</evidence>
<dbReference type="FunFam" id="3.30.420.10:FF:000221">
    <property type="entry name" value="3'-5' exonuclease family protein"/>
    <property type="match status" value="1"/>
</dbReference>
<dbReference type="GO" id="GO:0008408">
    <property type="term" value="F:3'-5' exonuclease activity"/>
    <property type="evidence" value="ECO:0000318"/>
    <property type="project" value="GO_Central"/>
</dbReference>
<dbReference type="InterPro" id="IPR012337">
    <property type="entry name" value="RNaseH-like_sf"/>
</dbReference>
<dbReference type="Gene3D" id="3.30.420.10">
    <property type="entry name" value="Ribonuclease H-like superfamily/Ribonuclease H"/>
    <property type="match status" value="1"/>
</dbReference>
<dbReference type="InterPro" id="IPR013087">
    <property type="entry name" value="Znf_C2H2_type"/>
</dbReference>
<dbReference type="VEuPathDB" id="TrichDB:TVAGG3_0201640"/>
<dbReference type="GO" id="GO:0005634">
    <property type="term" value="C:nucleus"/>
    <property type="evidence" value="ECO:0000318"/>
    <property type="project" value="GO_Central"/>
</dbReference>
<dbReference type="GO" id="GO:0005737">
    <property type="term" value="C:cytoplasm"/>
    <property type="evidence" value="ECO:0000318"/>
    <property type="project" value="GO_Central"/>
</dbReference>
<dbReference type="GO" id="GO:0006139">
    <property type="term" value="P:nucleobase-containing compound metabolic process"/>
    <property type="evidence" value="ECO:0007669"/>
    <property type="project" value="InterPro"/>
</dbReference>
<proteinExistence type="predicted"/>
<dbReference type="AlphaFoldDB" id="A2DWN1"/>
<dbReference type="OrthoDB" id="1920326at2759"/>
<dbReference type="PROSITE" id="PS00028">
    <property type="entry name" value="ZINC_FINGER_C2H2_1"/>
    <property type="match status" value="2"/>
</dbReference>
<dbReference type="PANTHER" id="PTHR13620">
    <property type="entry name" value="3-5 EXONUCLEASE"/>
    <property type="match status" value="1"/>
</dbReference>
<protein>
    <submittedName>
        <fullName evidence="4">Zinc finger, C2H2 type family protein</fullName>
    </submittedName>
</protein>
<dbReference type="InterPro" id="IPR036397">
    <property type="entry name" value="RNaseH_sf"/>
</dbReference>
<dbReference type="Proteomes" id="UP000001542">
    <property type="component" value="Unassembled WGS sequence"/>
</dbReference>
<feature type="domain" description="C2H2-type" evidence="3">
    <location>
        <begin position="553"/>
        <end position="574"/>
    </location>
</feature>
<dbReference type="InParanoid" id="A2DWN1"/>
<keyword evidence="1" id="KW-0540">Nuclease</keyword>
<dbReference type="InterPro" id="IPR002562">
    <property type="entry name" value="3'-5'_exonuclease_dom"/>
</dbReference>
<dbReference type="STRING" id="5722.A2DWN1"/>
<name>A2DWN1_TRIV3</name>
<dbReference type="KEGG" id="tva:4773217"/>
<dbReference type="GO" id="GO:0003676">
    <property type="term" value="F:nucleic acid binding"/>
    <property type="evidence" value="ECO:0007669"/>
    <property type="project" value="InterPro"/>
</dbReference>
<accession>A2DWN1</accession>
<dbReference type="SUPFAM" id="SSF53098">
    <property type="entry name" value="Ribonuclease H-like"/>
    <property type="match status" value="1"/>
</dbReference>
<evidence type="ECO:0000256" key="1">
    <source>
        <dbReference type="ARBA" id="ARBA00022722"/>
    </source>
</evidence>
<keyword evidence="5" id="KW-1185">Reference proteome</keyword>
<organism evidence="4 5">
    <name type="scientific">Trichomonas vaginalis (strain ATCC PRA-98 / G3)</name>
    <dbReference type="NCBI Taxonomy" id="412133"/>
    <lineage>
        <taxon>Eukaryota</taxon>
        <taxon>Metamonada</taxon>
        <taxon>Parabasalia</taxon>
        <taxon>Trichomonadida</taxon>
        <taxon>Trichomonadidae</taxon>
        <taxon>Trichomonas</taxon>
    </lineage>
</organism>